<dbReference type="Proteomes" id="UP001589867">
    <property type="component" value="Unassembled WGS sequence"/>
</dbReference>
<dbReference type="GO" id="GO:0016874">
    <property type="term" value="F:ligase activity"/>
    <property type="evidence" value="ECO:0007669"/>
    <property type="project" value="UniProtKB-KW"/>
</dbReference>
<evidence type="ECO:0000313" key="1">
    <source>
        <dbReference type="EMBL" id="MFC0529798.1"/>
    </source>
</evidence>
<keyword evidence="1" id="KW-0436">Ligase</keyword>
<evidence type="ECO:0000313" key="2">
    <source>
        <dbReference type="Proteomes" id="UP001589867"/>
    </source>
</evidence>
<dbReference type="EMBL" id="JBHLUH010000039">
    <property type="protein sequence ID" value="MFC0529798.1"/>
    <property type="molecule type" value="Genomic_DNA"/>
</dbReference>
<proteinExistence type="predicted"/>
<name>A0ABV6M5P7_9ACTN</name>
<protein>
    <submittedName>
        <fullName evidence="1">RimK family alpha-L-glutamate ligase</fullName>
    </submittedName>
</protein>
<dbReference type="RefSeq" id="WP_377252861.1">
    <property type="nucleotide sequence ID" value="NZ_JBHLUH010000039.1"/>
</dbReference>
<gene>
    <name evidence="1" type="ORF">ACFFIA_19245</name>
</gene>
<organism evidence="1 2">
    <name type="scientific">Phytohabitans kaempferiae</name>
    <dbReference type="NCBI Taxonomy" id="1620943"/>
    <lineage>
        <taxon>Bacteria</taxon>
        <taxon>Bacillati</taxon>
        <taxon>Actinomycetota</taxon>
        <taxon>Actinomycetes</taxon>
        <taxon>Micromonosporales</taxon>
        <taxon>Micromonosporaceae</taxon>
    </lineage>
</organism>
<keyword evidence="2" id="KW-1185">Reference proteome</keyword>
<accession>A0ABV6M5P7</accession>
<dbReference type="SUPFAM" id="SSF56059">
    <property type="entry name" value="Glutathione synthetase ATP-binding domain-like"/>
    <property type="match status" value="1"/>
</dbReference>
<dbReference type="Gene3D" id="3.30.470.20">
    <property type="entry name" value="ATP-grasp fold, B domain"/>
    <property type="match status" value="1"/>
</dbReference>
<sequence length="370" mass="39540">MSRDAGGHEPDVPLLWQLDDERRTFRLGAGEPHATAHAPPPASAAGGPTGTVTGVVFLARADDVEVNAVRRALRGYAVPTVRVSPESARPGLSATAKGLRFHAGSSAVRPTVVWVRHYSARARRHPSIALDRFSDDSWRALLAGLDRLTDAPVIGAGPGLIQQLDAARRANVRVPRTVVTSRPAADLHALPGDSLVVKAVDRHFVESAPGRLSGIFAQVVPRDAALHWADSVPVPLILQEYVASDAELRVYYTKGAQTAYRVVKDAPASPWLDRCRVQVTACPVPPRVGRTVALLARRMGLSYAAFDLLMVGDEPVFLEANADGDWRWYERLAGDDAVTAAAARMVAGLHHRSLGPLRAAGPSLLAILGA</sequence>
<reference evidence="1 2" key="1">
    <citation type="submission" date="2024-09" db="EMBL/GenBank/DDBJ databases">
        <authorList>
            <person name="Sun Q."/>
            <person name="Mori K."/>
        </authorList>
    </citation>
    <scope>NUCLEOTIDE SEQUENCE [LARGE SCALE GENOMIC DNA]</scope>
    <source>
        <strain evidence="1 2">TBRC 3947</strain>
    </source>
</reference>
<comment type="caution">
    <text evidence="1">The sequence shown here is derived from an EMBL/GenBank/DDBJ whole genome shotgun (WGS) entry which is preliminary data.</text>
</comment>